<accession>A0ABR7XF23</accession>
<dbReference type="Gene3D" id="3.40.50.300">
    <property type="entry name" value="P-loop containing nucleotide triphosphate hydrolases"/>
    <property type="match status" value="2"/>
</dbReference>
<proteinExistence type="predicted"/>
<dbReference type="InterPro" id="IPR027417">
    <property type="entry name" value="P-loop_NTPase"/>
</dbReference>
<dbReference type="PROSITE" id="PS51192">
    <property type="entry name" value="HELICASE_ATP_BIND_1"/>
    <property type="match status" value="1"/>
</dbReference>
<keyword evidence="3" id="KW-0067">ATP-binding</keyword>
<gene>
    <name evidence="3" type="ORF">H9Q13_06930</name>
</gene>
<organism evidence="3 4">
    <name type="scientific">Pontibacter aquaedesilientis</name>
    <dbReference type="NCBI Taxonomy" id="2766980"/>
    <lineage>
        <taxon>Bacteria</taxon>
        <taxon>Pseudomonadati</taxon>
        <taxon>Bacteroidota</taxon>
        <taxon>Cytophagia</taxon>
        <taxon>Cytophagales</taxon>
        <taxon>Hymenobacteraceae</taxon>
        <taxon>Pontibacter</taxon>
    </lineage>
</organism>
<evidence type="ECO:0000256" key="1">
    <source>
        <dbReference type="SAM" id="Phobius"/>
    </source>
</evidence>
<keyword evidence="4" id="KW-1185">Reference proteome</keyword>
<dbReference type="InterPro" id="IPR050742">
    <property type="entry name" value="Helicase_Restrict-Modif_Enz"/>
</dbReference>
<dbReference type="InterPro" id="IPR006935">
    <property type="entry name" value="Helicase/UvrB_N"/>
</dbReference>
<dbReference type="EMBL" id="JACXAJ010000002">
    <property type="protein sequence ID" value="MBD1396893.1"/>
    <property type="molecule type" value="Genomic_DNA"/>
</dbReference>
<keyword evidence="1" id="KW-0472">Membrane</keyword>
<dbReference type="CDD" id="cd18785">
    <property type="entry name" value="SF2_C"/>
    <property type="match status" value="1"/>
</dbReference>
<dbReference type="InterPro" id="IPR014001">
    <property type="entry name" value="Helicase_ATP-bd"/>
</dbReference>
<dbReference type="SUPFAM" id="SSF52540">
    <property type="entry name" value="P-loop containing nucleoside triphosphate hydrolases"/>
    <property type="match status" value="2"/>
</dbReference>
<feature type="domain" description="Helicase ATP-binding" evidence="2">
    <location>
        <begin position="55"/>
        <end position="251"/>
    </location>
</feature>
<feature type="transmembrane region" description="Helical" evidence="1">
    <location>
        <begin position="64"/>
        <end position="86"/>
    </location>
</feature>
<keyword evidence="3" id="KW-0378">Hydrolase</keyword>
<evidence type="ECO:0000313" key="4">
    <source>
        <dbReference type="Proteomes" id="UP000625551"/>
    </source>
</evidence>
<dbReference type="Proteomes" id="UP000625551">
    <property type="component" value="Unassembled WGS sequence"/>
</dbReference>
<name>A0ABR7XF23_9BACT</name>
<keyword evidence="3" id="KW-0547">Nucleotide-binding</keyword>
<dbReference type="SMART" id="SM00487">
    <property type="entry name" value="DEXDc"/>
    <property type="match status" value="1"/>
</dbReference>
<sequence>MKQPLHQQLDEIGARQNAGFYKDQVPATLYQNLRYSARPYQQEALGRFAWILHEFPEKSQPMQLLFHMATGSGKTLVMAGLLLYLYERGYRNFLFFVNSSNIIEKTRENFLNRASSKYLFADSISLAGKRVRIREVENFQEASPEDINIVFSTIQGLHSRLNTPRENSLTFDDFEEQKLVLLSDEAHHINAETKKGSELNAEEKEEAISWEGTVNRIFQAHPDNLLLEFTATADLAHPEIARKYSQKLLFDYPLRQFRKDGYSKEVKVLQADLPAFERALQAVVLSQYRRKLFERYRKPIKPVLLFKSKTIKDSHAFFGEFVQGIKSLKKGRLEQLKRNAAQQAGDQQLLFGDDGSHTLYQAFRYFEQEGILLENLLAELQDDFSEDKLISVNSKEESEQKQLAINSLEDEQNAYRAVFAVDKLNEGWDVLNLFDIVRLYDTRDAKNGKPGKTTMSEAQLIGRGARYCPFRLEASQPLDKRKFDEKPTHELRVCEELYYHSAYNPRYVQELHVALEEIGMTPEEGEKRNVSGARGTVSKVQRHRREDLTGLPRTILEHVYEVRFHTGYTQSSPVFGTSAVPIAKAESRLYLLPELGQHVIRKAMSRLPFYQFDSLQKKLPSLRSVSEFIASEAYLGGVQLKATGRPEQLQQLTQEEKLYLAQQVLEGIAKAMAKEQLS</sequence>
<dbReference type="GO" id="GO:0004386">
    <property type="term" value="F:helicase activity"/>
    <property type="evidence" value="ECO:0007669"/>
    <property type="project" value="UniProtKB-KW"/>
</dbReference>
<dbReference type="RefSeq" id="WP_191183032.1">
    <property type="nucleotide sequence ID" value="NZ_JACXAJ010000002.1"/>
</dbReference>
<comment type="caution">
    <text evidence="3">The sequence shown here is derived from an EMBL/GenBank/DDBJ whole genome shotgun (WGS) entry which is preliminary data.</text>
</comment>
<dbReference type="PANTHER" id="PTHR47396:SF1">
    <property type="entry name" value="ATP-DEPENDENT HELICASE IRC3-RELATED"/>
    <property type="match status" value="1"/>
</dbReference>
<dbReference type="Pfam" id="PF04851">
    <property type="entry name" value="ResIII"/>
    <property type="match status" value="1"/>
</dbReference>
<protein>
    <submittedName>
        <fullName evidence="3">DEAD/DEAH box helicase family protein</fullName>
    </submittedName>
</protein>
<keyword evidence="3" id="KW-0347">Helicase</keyword>
<evidence type="ECO:0000259" key="2">
    <source>
        <dbReference type="PROSITE" id="PS51192"/>
    </source>
</evidence>
<keyword evidence="1" id="KW-0812">Transmembrane</keyword>
<dbReference type="PANTHER" id="PTHR47396">
    <property type="entry name" value="TYPE I RESTRICTION ENZYME ECOKI R PROTEIN"/>
    <property type="match status" value="1"/>
</dbReference>
<keyword evidence="1" id="KW-1133">Transmembrane helix</keyword>
<reference evidence="3 4" key="1">
    <citation type="submission" date="2020-09" db="EMBL/GenBank/DDBJ databases">
        <title>Genome sequencing and assembly of Pontibacter sp.</title>
        <authorList>
            <person name="Chhetri G."/>
        </authorList>
    </citation>
    <scope>NUCLEOTIDE SEQUENCE [LARGE SCALE GENOMIC DNA]</scope>
    <source>
        <strain evidence="3 4">JH31</strain>
    </source>
</reference>
<evidence type="ECO:0000313" key="3">
    <source>
        <dbReference type="EMBL" id="MBD1396893.1"/>
    </source>
</evidence>